<dbReference type="InterPro" id="IPR003439">
    <property type="entry name" value="ABC_transporter-like_ATP-bd"/>
</dbReference>
<dbReference type="InterPro" id="IPR017871">
    <property type="entry name" value="ABC_transporter-like_CS"/>
</dbReference>
<name>A0A1E7QKU5_WOLPI</name>
<dbReference type="Gene3D" id="3.40.50.300">
    <property type="entry name" value="P-loop containing nucleotide triphosphate hydrolases"/>
    <property type="match status" value="1"/>
</dbReference>
<dbReference type="PANTHER" id="PTHR43023:SF6">
    <property type="entry name" value="INTERMEMBRANE PHOSPHOLIPID TRANSPORT SYSTEM ATP-BINDING PROTEIN MLAF"/>
    <property type="match status" value="1"/>
</dbReference>
<keyword evidence="7" id="KW-1185">Reference proteome</keyword>
<dbReference type="AlphaFoldDB" id="A0A1E7QKU5"/>
<dbReference type="EMBL" id="MJMG01000001">
    <property type="protein sequence ID" value="OEY87101.1"/>
    <property type="molecule type" value="Genomic_DNA"/>
</dbReference>
<dbReference type="PROSITE" id="PS00211">
    <property type="entry name" value="ABC_TRANSPORTER_1"/>
    <property type="match status" value="1"/>
</dbReference>
<evidence type="ECO:0000313" key="7">
    <source>
        <dbReference type="Proteomes" id="UP000175679"/>
    </source>
</evidence>
<protein>
    <submittedName>
        <fullName evidence="6">ABC transporter ATP-binding protein</fullName>
    </submittedName>
</protein>
<dbReference type="SMART" id="SM00382">
    <property type="entry name" value="AAA"/>
    <property type="match status" value="1"/>
</dbReference>
<dbReference type="InterPro" id="IPR027417">
    <property type="entry name" value="P-loop_NTPase"/>
</dbReference>
<dbReference type="PROSITE" id="PS50893">
    <property type="entry name" value="ABC_TRANSPORTER_2"/>
    <property type="match status" value="1"/>
</dbReference>
<dbReference type="GO" id="GO:0005524">
    <property type="term" value="F:ATP binding"/>
    <property type="evidence" value="ECO:0007669"/>
    <property type="project" value="UniProtKB-KW"/>
</dbReference>
<organism evidence="6 7">
    <name type="scientific">Wolbachia pipientis</name>
    <dbReference type="NCBI Taxonomy" id="955"/>
    <lineage>
        <taxon>Bacteria</taxon>
        <taxon>Pseudomonadati</taxon>
        <taxon>Pseudomonadota</taxon>
        <taxon>Alphaproteobacteria</taxon>
        <taxon>Rickettsiales</taxon>
        <taxon>Anaplasmataceae</taxon>
        <taxon>Wolbachieae</taxon>
        <taxon>Wolbachia</taxon>
    </lineage>
</organism>
<dbReference type="PANTHER" id="PTHR43023">
    <property type="entry name" value="PROTEIN TRIGALACTOSYLDIACYLGLYCEROL 3, CHLOROPLASTIC"/>
    <property type="match status" value="1"/>
</dbReference>
<dbReference type="InterPro" id="IPR003593">
    <property type="entry name" value="AAA+_ATPase"/>
</dbReference>
<evidence type="ECO:0000256" key="3">
    <source>
        <dbReference type="ARBA" id="ARBA00022840"/>
    </source>
</evidence>
<evidence type="ECO:0000256" key="2">
    <source>
        <dbReference type="ARBA" id="ARBA00022741"/>
    </source>
</evidence>
<sequence>MCNPVISISDLCLSFYNRVVLNHLNLNISRGESLAILGGSGSGKSVLAKTIIGLLLPDSGSIHVNSKSKSFGVLFQNSALFDYITVWENISFNYKKRFNIDKKKAKQLAIEKLNSVGLEENISDMFPIELSGGMKKRVALARAIAHNPEIIILDEPTSGLDPIMSNIVNEIIMSLSKNLHSTIVTITHDIYSTFRIANKIAVLYEGNIIFHGTIKEIQNSNNEYIKKFIAPVQFMS</sequence>
<comment type="function">
    <text evidence="4">Part of an ABC transporter complex. Transmembrane domains (TMD) form a pore in the inner membrane and the ATP-binding domain (NBD) is responsible for energy generation.</text>
</comment>
<dbReference type="Pfam" id="PF00005">
    <property type="entry name" value="ABC_tran"/>
    <property type="match status" value="1"/>
</dbReference>
<gene>
    <name evidence="6" type="ORF">BIY23_01280</name>
</gene>
<accession>A0A1E7QKU5</accession>
<comment type="caution">
    <text evidence="6">The sequence shown here is derived from an EMBL/GenBank/DDBJ whole genome shotgun (WGS) entry which is preliminary data.</text>
</comment>
<dbReference type="GO" id="GO:0016887">
    <property type="term" value="F:ATP hydrolysis activity"/>
    <property type="evidence" value="ECO:0007669"/>
    <property type="project" value="InterPro"/>
</dbReference>
<keyword evidence="1" id="KW-0813">Transport</keyword>
<evidence type="ECO:0000256" key="4">
    <source>
        <dbReference type="ARBA" id="ARBA00024725"/>
    </source>
</evidence>
<keyword evidence="3 6" id="KW-0067">ATP-binding</keyword>
<evidence type="ECO:0000256" key="1">
    <source>
        <dbReference type="ARBA" id="ARBA00022448"/>
    </source>
</evidence>
<reference evidence="6 7" key="1">
    <citation type="submission" date="2016-09" db="EMBL/GenBank/DDBJ databases">
        <title>Genomic evidence for plant-parasitic nematodes as the earliest Wolbachia hosts.</title>
        <authorList>
            <person name="Brown A.M."/>
            <person name="Wasala S.K."/>
            <person name="Howe D.K."/>
            <person name="Peetz A.B."/>
            <person name="Zasada I.A."/>
            <person name="Denver D.R."/>
        </authorList>
    </citation>
    <scope>NUCLEOTIDE SEQUENCE [LARGE SCALE GENOMIC DNA]</scope>
    <source>
        <strain evidence="7">wPpe</strain>
    </source>
</reference>
<proteinExistence type="predicted"/>
<dbReference type="RefSeq" id="WP_070064752.1">
    <property type="nucleotide sequence ID" value="NZ_MJMG01000001.1"/>
</dbReference>
<keyword evidence="2" id="KW-0547">Nucleotide-binding</keyword>
<dbReference type="SUPFAM" id="SSF52540">
    <property type="entry name" value="P-loop containing nucleoside triphosphate hydrolases"/>
    <property type="match status" value="1"/>
</dbReference>
<feature type="domain" description="ABC transporter" evidence="5">
    <location>
        <begin position="6"/>
        <end position="230"/>
    </location>
</feature>
<evidence type="ECO:0000259" key="5">
    <source>
        <dbReference type="PROSITE" id="PS50893"/>
    </source>
</evidence>
<evidence type="ECO:0000313" key="6">
    <source>
        <dbReference type="EMBL" id="OEY87101.1"/>
    </source>
</evidence>
<dbReference type="Proteomes" id="UP000175679">
    <property type="component" value="Unassembled WGS sequence"/>
</dbReference>
<dbReference type="OrthoDB" id="9802264at2"/>